<evidence type="ECO:0000313" key="2">
    <source>
        <dbReference type="EMBL" id="KAK3786666.1"/>
    </source>
</evidence>
<name>A0AAE1AG62_9GAST</name>
<dbReference type="Proteomes" id="UP001283361">
    <property type="component" value="Unassembled WGS sequence"/>
</dbReference>
<feature type="signal peptide" evidence="1">
    <location>
        <begin position="1"/>
        <end position="18"/>
    </location>
</feature>
<protein>
    <submittedName>
        <fullName evidence="2">Uncharacterized protein</fullName>
    </submittedName>
</protein>
<keyword evidence="1" id="KW-0732">Signal</keyword>
<evidence type="ECO:0000313" key="3">
    <source>
        <dbReference type="Proteomes" id="UP001283361"/>
    </source>
</evidence>
<comment type="caution">
    <text evidence="2">The sequence shown here is derived from an EMBL/GenBank/DDBJ whole genome shotgun (WGS) entry which is preliminary data.</text>
</comment>
<organism evidence="2 3">
    <name type="scientific">Elysia crispata</name>
    <name type="common">lettuce slug</name>
    <dbReference type="NCBI Taxonomy" id="231223"/>
    <lineage>
        <taxon>Eukaryota</taxon>
        <taxon>Metazoa</taxon>
        <taxon>Spiralia</taxon>
        <taxon>Lophotrochozoa</taxon>
        <taxon>Mollusca</taxon>
        <taxon>Gastropoda</taxon>
        <taxon>Heterobranchia</taxon>
        <taxon>Euthyneura</taxon>
        <taxon>Panpulmonata</taxon>
        <taxon>Sacoglossa</taxon>
        <taxon>Placobranchoidea</taxon>
        <taxon>Plakobranchidae</taxon>
        <taxon>Elysia</taxon>
    </lineage>
</organism>
<sequence>MGNFFCADFLILIAFKQALSPSSPNTKLIKFVNFTQEGLGAGLWDMNSPMTSTHIAPPLHPPTRAPQKVCGHRSSLAALASSDKTDVDKLRLWKLQLMY</sequence>
<dbReference type="EMBL" id="JAWDGP010001951">
    <property type="protein sequence ID" value="KAK3786666.1"/>
    <property type="molecule type" value="Genomic_DNA"/>
</dbReference>
<evidence type="ECO:0000256" key="1">
    <source>
        <dbReference type="SAM" id="SignalP"/>
    </source>
</evidence>
<feature type="chain" id="PRO_5042150431" evidence="1">
    <location>
        <begin position="19"/>
        <end position="99"/>
    </location>
</feature>
<accession>A0AAE1AG62</accession>
<keyword evidence="3" id="KW-1185">Reference proteome</keyword>
<reference evidence="2" key="1">
    <citation type="journal article" date="2023" name="G3 (Bethesda)">
        <title>A reference genome for the long-term kleptoplast-retaining sea slug Elysia crispata morphotype clarki.</title>
        <authorList>
            <person name="Eastman K.E."/>
            <person name="Pendleton A.L."/>
            <person name="Shaikh M.A."/>
            <person name="Suttiyut T."/>
            <person name="Ogas R."/>
            <person name="Tomko P."/>
            <person name="Gavelis G."/>
            <person name="Widhalm J.R."/>
            <person name="Wisecaver J.H."/>
        </authorList>
    </citation>
    <scope>NUCLEOTIDE SEQUENCE</scope>
    <source>
        <strain evidence="2">ECLA1</strain>
    </source>
</reference>
<dbReference type="AlphaFoldDB" id="A0AAE1AG62"/>
<gene>
    <name evidence="2" type="ORF">RRG08_027622</name>
</gene>
<proteinExistence type="predicted"/>